<organism evidence="2 3">
    <name type="scientific">Sulfobacillus benefaciens</name>
    <dbReference type="NCBI Taxonomy" id="453960"/>
    <lineage>
        <taxon>Bacteria</taxon>
        <taxon>Bacillati</taxon>
        <taxon>Bacillota</taxon>
        <taxon>Clostridia</taxon>
        <taxon>Eubacteriales</taxon>
        <taxon>Clostridiales Family XVII. Incertae Sedis</taxon>
        <taxon>Sulfobacillus</taxon>
    </lineage>
</organism>
<dbReference type="Gene3D" id="2.30.42.10">
    <property type="match status" value="1"/>
</dbReference>
<dbReference type="PROSITE" id="PS51494">
    <property type="entry name" value="SPOIVB"/>
    <property type="match status" value="1"/>
</dbReference>
<dbReference type="InterPro" id="IPR014219">
    <property type="entry name" value="SpoIVB"/>
</dbReference>
<gene>
    <name evidence="2" type="primary">spoIVB</name>
    <name evidence="2" type="ORF">C7B43_01275</name>
</gene>
<dbReference type="Pfam" id="PF05580">
    <property type="entry name" value="Peptidase_S55"/>
    <property type="match status" value="1"/>
</dbReference>
<accession>A0A2T2XBK7</accession>
<dbReference type="InterPro" id="IPR036034">
    <property type="entry name" value="PDZ_sf"/>
</dbReference>
<dbReference type="EMBL" id="PXYT01000001">
    <property type="protein sequence ID" value="PSR31879.1"/>
    <property type="molecule type" value="Genomic_DNA"/>
</dbReference>
<dbReference type="NCBIfam" id="TIGR02860">
    <property type="entry name" value="spore_IV_B"/>
    <property type="match status" value="1"/>
</dbReference>
<evidence type="ECO:0000313" key="2">
    <source>
        <dbReference type="EMBL" id="PSR31879.1"/>
    </source>
</evidence>
<name>A0A2T2XBK7_9FIRM</name>
<evidence type="ECO:0000313" key="3">
    <source>
        <dbReference type="Proteomes" id="UP000242699"/>
    </source>
</evidence>
<comment type="caution">
    <text evidence="2">The sequence shown here is derived from an EMBL/GenBank/DDBJ whole genome shotgun (WGS) entry which is preliminary data.</text>
</comment>
<dbReference type="SUPFAM" id="SSF50494">
    <property type="entry name" value="Trypsin-like serine proteases"/>
    <property type="match status" value="1"/>
</dbReference>
<feature type="domain" description="Peptidase S55" evidence="1">
    <location>
        <begin position="188"/>
        <end position="417"/>
    </location>
</feature>
<dbReference type="InterPro" id="IPR009003">
    <property type="entry name" value="Peptidase_S1_PA"/>
</dbReference>
<dbReference type="SUPFAM" id="SSF50156">
    <property type="entry name" value="PDZ domain-like"/>
    <property type="match status" value="1"/>
</dbReference>
<proteinExistence type="predicted"/>
<evidence type="ECO:0000259" key="1">
    <source>
        <dbReference type="PROSITE" id="PS51494"/>
    </source>
</evidence>
<dbReference type="Proteomes" id="UP000242699">
    <property type="component" value="Unassembled WGS sequence"/>
</dbReference>
<dbReference type="AlphaFoldDB" id="A0A2T2XBK7"/>
<protein>
    <submittedName>
        <fullName evidence="2">SpoIVB peptidase</fullName>
    </submittedName>
</protein>
<dbReference type="InterPro" id="IPR008763">
    <property type="entry name" value="Peptidase_S55"/>
</dbReference>
<sequence length="417" mass="44704">MKRPGRKTRMAGALGAAIVVTGGFLQPVRKMVNIPRTVMVPSGQRISVPWSGLLTVESRGAKAVSIQPGVVRIHGTVPAHFVIRTKLLGWIPWRAVPVEVTRPLYEVPGGQSIGVVVKTKGLVVQGYAPLTVNGRQVDPAKDAGIDRGDVIIEANHRLITSSRALQEAVQESGSHHKLLTLGVQGSRRFHFRYVKPVFSPAQHAWHVGILVENGASGVGTLSFYNPKTMKFAALGHSITDGLTHIPVAVTGGRITGARIVGIVAGSANGPGQKIGVLSDGRNVEGEVIHNGVFGITGRLAHKPLKGPRKPLPVALPDQVHPGPAHIVTVLQGQKTQLFSIRILKTYLQWHAHTKGLLFQVDDPTLLRRTGGIIQGMSGSPIIQDGRLVGTVTHVLLSRPSLGYGCYAYWMVKQKSFS</sequence>
<reference evidence="2 3" key="1">
    <citation type="journal article" date="2014" name="BMC Genomics">
        <title>Comparison of environmental and isolate Sulfobacillus genomes reveals diverse carbon, sulfur, nitrogen, and hydrogen metabolisms.</title>
        <authorList>
            <person name="Justice N.B."/>
            <person name="Norman A."/>
            <person name="Brown C.T."/>
            <person name="Singh A."/>
            <person name="Thomas B.C."/>
            <person name="Banfield J.F."/>
        </authorList>
    </citation>
    <scope>NUCLEOTIDE SEQUENCE [LARGE SCALE GENOMIC DNA]</scope>
    <source>
        <strain evidence="2">AMDSBA1</strain>
    </source>
</reference>